<evidence type="ECO:0000313" key="3">
    <source>
        <dbReference type="Proteomes" id="UP000600449"/>
    </source>
</evidence>
<sequence length="247" mass="25717">MAEPAPDAGPAAATHSLVWRGARDALALPAWVVGFALVGVGSLAQGVGYPLGATMLSTLLIWAGPAQVVFFGSLAAGVALPLIAAAICLSSIRFLPMTIALMPLLRRPGQGLLAQIAIAHYIAVTVWVESLRRLPSMPAQERLPYYLGFANACILTTTALTGVGWFLSGTLPAPLASGLLFITPVYFTIALAAGARTAVDVTAIVLGFLLAPLFGHLVGRDFDLLFTGLVGGTIAYLAGRARRRRKA</sequence>
<protein>
    <submittedName>
        <fullName evidence="2">AzlC family protein</fullName>
    </submittedName>
</protein>
<keyword evidence="1" id="KW-1133">Transmembrane helix</keyword>
<evidence type="ECO:0000256" key="1">
    <source>
        <dbReference type="SAM" id="Phobius"/>
    </source>
</evidence>
<keyword evidence="3" id="KW-1185">Reference proteome</keyword>
<dbReference type="Pfam" id="PF03591">
    <property type="entry name" value="AzlC"/>
    <property type="match status" value="1"/>
</dbReference>
<feature type="transmembrane region" description="Helical" evidence="1">
    <location>
        <begin position="173"/>
        <end position="194"/>
    </location>
</feature>
<feature type="transmembrane region" description="Helical" evidence="1">
    <location>
        <begin position="143"/>
        <end position="167"/>
    </location>
</feature>
<dbReference type="AlphaFoldDB" id="A0A917QFJ0"/>
<dbReference type="RefSeq" id="WP_188914922.1">
    <property type="nucleotide sequence ID" value="NZ_BMMF01000013.1"/>
</dbReference>
<dbReference type="Proteomes" id="UP000600449">
    <property type="component" value="Unassembled WGS sequence"/>
</dbReference>
<feature type="transmembrane region" description="Helical" evidence="1">
    <location>
        <begin position="59"/>
        <end position="92"/>
    </location>
</feature>
<feature type="transmembrane region" description="Helical" evidence="1">
    <location>
        <begin position="224"/>
        <end position="241"/>
    </location>
</feature>
<organism evidence="2 3">
    <name type="scientific">Salinarimonas ramus</name>
    <dbReference type="NCBI Taxonomy" id="690164"/>
    <lineage>
        <taxon>Bacteria</taxon>
        <taxon>Pseudomonadati</taxon>
        <taxon>Pseudomonadota</taxon>
        <taxon>Alphaproteobacteria</taxon>
        <taxon>Hyphomicrobiales</taxon>
        <taxon>Salinarimonadaceae</taxon>
        <taxon>Salinarimonas</taxon>
    </lineage>
</organism>
<keyword evidence="1" id="KW-0472">Membrane</keyword>
<accession>A0A917QFJ0</accession>
<keyword evidence="1" id="KW-0812">Transmembrane</keyword>
<feature type="transmembrane region" description="Helical" evidence="1">
    <location>
        <begin position="26"/>
        <end position="47"/>
    </location>
</feature>
<dbReference type="InterPro" id="IPR011606">
    <property type="entry name" value="Brnchd-chn_aa_trnsp_permease"/>
</dbReference>
<comment type="caution">
    <text evidence="2">The sequence shown here is derived from an EMBL/GenBank/DDBJ whole genome shotgun (WGS) entry which is preliminary data.</text>
</comment>
<feature type="transmembrane region" description="Helical" evidence="1">
    <location>
        <begin position="112"/>
        <end position="131"/>
    </location>
</feature>
<dbReference type="EMBL" id="BMMF01000013">
    <property type="protein sequence ID" value="GGK48142.1"/>
    <property type="molecule type" value="Genomic_DNA"/>
</dbReference>
<gene>
    <name evidence="2" type="ORF">GCM10011322_38860</name>
</gene>
<proteinExistence type="predicted"/>
<evidence type="ECO:0000313" key="2">
    <source>
        <dbReference type="EMBL" id="GGK48142.1"/>
    </source>
</evidence>
<feature type="transmembrane region" description="Helical" evidence="1">
    <location>
        <begin position="201"/>
        <end position="218"/>
    </location>
</feature>
<reference evidence="2 3" key="1">
    <citation type="journal article" date="2014" name="Int. J. Syst. Evol. Microbiol.">
        <title>Complete genome sequence of Corynebacterium casei LMG S-19264T (=DSM 44701T), isolated from a smear-ripened cheese.</title>
        <authorList>
            <consortium name="US DOE Joint Genome Institute (JGI-PGF)"/>
            <person name="Walter F."/>
            <person name="Albersmeier A."/>
            <person name="Kalinowski J."/>
            <person name="Ruckert C."/>
        </authorList>
    </citation>
    <scope>NUCLEOTIDE SEQUENCE [LARGE SCALE GENOMIC DNA]</scope>
    <source>
        <strain evidence="2 3">CGMCC 1.9161</strain>
    </source>
</reference>
<name>A0A917QFJ0_9HYPH</name>